<feature type="transmembrane region" description="Helical" evidence="7">
    <location>
        <begin position="119"/>
        <end position="140"/>
    </location>
</feature>
<keyword evidence="4 7" id="KW-0812">Transmembrane</keyword>
<comment type="subcellular location">
    <subcellularLocation>
        <location evidence="1">Cell membrane</location>
        <topology evidence="1">Multi-pass membrane protein</topology>
    </subcellularLocation>
</comment>
<evidence type="ECO:0000313" key="9">
    <source>
        <dbReference type="EMBL" id="ARN73764.1"/>
    </source>
</evidence>
<keyword evidence="6 7" id="KW-0472">Membrane</keyword>
<protein>
    <recommendedName>
        <fullName evidence="8">Glycine transporter domain-containing protein</fullName>
    </recommendedName>
</protein>
<dbReference type="GO" id="GO:0005886">
    <property type="term" value="C:plasma membrane"/>
    <property type="evidence" value="ECO:0007669"/>
    <property type="project" value="UniProtKB-SubCell"/>
</dbReference>
<dbReference type="Pfam" id="PF03458">
    <property type="entry name" value="Gly_transporter"/>
    <property type="match status" value="2"/>
</dbReference>
<dbReference type="OrthoDB" id="9791874at2"/>
<proteinExistence type="inferred from homology"/>
<evidence type="ECO:0000256" key="3">
    <source>
        <dbReference type="ARBA" id="ARBA00022475"/>
    </source>
</evidence>
<evidence type="ECO:0000259" key="8">
    <source>
        <dbReference type="Pfam" id="PF03458"/>
    </source>
</evidence>
<dbReference type="EMBL" id="CP019343">
    <property type="protein sequence ID" value="ARN73764.1"/>
    <property type="molecule type" value="Genomic_DNA"/>
</dbReference>
<keyword evidence="10" id="KW-1185">Reference proteome</keyword>
<feature type="transmembrane region" description="Helical" evidence="7">
    <location>
        <begin position="176"/>
        <end position="198"/>
    </location>
</feature>
<keyword evidence="5 7" id="KW-1133">Transmembrane helix</keyword>
<sequence length="204" mass="21703">MIIDQLLNGLSWIGIFAFAVSGALFAAEKRMDILGYMLIAAVTAIGGGSLRDLLLGVSPVFWVREPYPMTLAMVAAVLTYFLLPLIQQRDRWILWMDAVGLSVFAVLGAEAALQQQTSAVIAVVMGVMSATFGGVLRDVLCAEMLTLMRPELYISCAVTSATVYVLLSALGVSFALAALLAFAAGFVLRALAIVYGLTLPGHRA</sequence>
<feature type="transmembrane region" description="Helical" evidence="7">
    <location>
        <begin position="152"/>
        <end position="170"/>
    </location>
</feature>
<dbReference type="Proteomes" id="UP000193450">
    <property type="component" value="Chromosome"/>
</dbReference>
<feature type="transmembrane region" description="Helical" evidence="7">
    <location>
        <begin position="33"/>
        <end position="54"/>
    </location>
</feature>
<evidence type="ECO:0000256" key="5">
    <source>
        <dbReference type="ARBA" id="ARBA00022989"/>
    </source>
</evidence>
<organism evidence="9 10">
    <name type="scientific">Oceanicoccus sagamiensis</name>
    <dbReference type="NCBI Taxonomy" id="716816"/>
    <lineage>
        <taxon>Bacteria</taxon>
        <taxon>Pseudomonadati</taxon>
        <taxon>Pseudomonadota</taxon>
        <taxon>Gammaproteobacteria</taxon>
        <taxon>Cellvibrionales</taxon>
        <taxon>Spongiibacteraceae</taxon>
        <taxon>Oceanicoccus</taxon>
    </lineage>
</organism>
<dbReference type="AlphaFoldDB" id="A0A1X9N9K8"/>
<reference evidence="9 10" key="1">
    <citation type="submission" date="2016-11" db="EMBL/GenBank/DDBJ databases">
        <title>Trade-off between light-utilization and light-protection in marine flavobacteria.</title>
        <authorList>
            <person name="Kumagai Y."/>
        </authorList>
    </citation>
    <scope>NUCLEOTIDE SEQUENCE [LARGE SCALE GENOMIC DNA]</scope>
    <source>
        <strain evidence="9 10">NBRC 107125</strain>
    </source>
</reference>
<evidence type="ECO:0000256" key="4">
    <source>
        <dbReference type="ARBA" id="ARBA00022692"/>
    </source>
</evidence>
<accession>A0A1X9N9K8</accession>
<comment type="similarity">
    <text evidence="2">Belongs to the UPF0126 family.</text>
</comment>
<dbReference type="InterPro" id="IPR005115">
    <property type="entry name" value="Gly_transporter"/>
</dbReference>
<feature type="domain" description="Glycine transporter" evidence="8">
    <location>
        <begin position="94"/>
        <end position="168"/>
    </location>
</feature>
<gene>
    <name evidence="9" type="ORF">BST96_06330</name>
</gene>
<evidence type="ECO:0000256" key="2">
    <source>
        <dbReference type="ARBA" id="ARBA00008193"/>
    </source>
</evidence>
<dbReference type="RefSeq" id="WP_085757882.1">
    <property type="nucleotide sequence ID" value="NZ_CP019343.1"/>
</dbReference>
<dbReference type="PANTHER" id="PTHR30506">
    <property type="entry name" value="INNER MEMBRANE PROTEIN"/>
    <property type="match status" value="1"/>
</dbReference>
<name>A0A1X9N9K8_9GAMM</name>
<keyword evidence="3" id="KW-1003">Cell membrane</keyword>
<feature type="domain" description="Glycine transporter" evidence="8">
    <location>
        <begin position="11"/>
        <end position="82"/>
    </location>
</feature>
<dbReference type="PANTHER" id="PTHR30506:SF3">
    <property type="entry name" value="UPF0126 INNER MEMBRANE PROTEIN YADS-RELATED"/>
    <property type="match status" value="1"/>
</dbReference>
<evidence type="ECO:0000256" key="1">
    <source>
        <dbReference type="ARBA" id="ARBA00004651"/>
    </source>
</evidence>
<evidence type="ECO:0000256" key="6">
    <source>
        <dbReference type="ARBA" id="ARBA00023136"/>
    </source>
</evidence>
<dbReference type="KEGG" id="osg:BST96_06330"/>
<evidence type="ECO:0000256" key="7">
    <source>
        <dbReference type="SAM" id="Phobius"/>
    </source>
</evidence>
<feature type="transmembrane region" description="Helical" evidence="7">
    <location>
        <begin position="6"/>
        <end position="26"/>
    </location>
</feature>
<feature type="transmembrane region" description="Helical" evidence="7">
    <location>
        <begin position="93"/>
        <end position="113"/>
    </location>
</feature>
<evidence type="ECO:0000313" key="10">
    <source>
        <dbReference type="Proteomes" id="UP000193450"/>
    </source>
</evidence>
<feature type="transmembrane region" description="Helical" evidence="7">
    <location>
        <begin position="66"/>
        <end position="86"/>
    </location>
</feature>